<evidence type="ECO:0000256" key="1">
    <source>
        <dbReference type="SAM" id="Phobius"/>
    </source>
</evidence>
<gene>
    <name evidence="2" type="ORF">GCM10011517_17880</name>
</gene>
<dbReference type="EMBL" id="BMKN01000002">
    <property type="protein sequence ID" value="GGE50570.1"/>
    <property type="molecule type" value="Genomic_DNA"/>
</dbReference>
<dbReference type="OrthoDB" id="7875256at2"/>
<keyword evidence="1" id="KW-1133">Transmembrane helix</keyword>
<accession>A0A917AGP8</accession>
<dbReference type="AlphaFoldDB" id="A0A917AGP8"/>
<dbReference type="Proteomes" id="UP000606730">
    <property type="component" value="Unassembled WGS sequence"/>
</dbReference>
<dbReference type="RefSeq" id="WP_143226529.1">
    <property type="nucleotide sequence ID" value="NZ_BMKN01000002.1"/>
</dbReference>
<evidence type="ECO:0000313" key="2">
    <source>
        <dbReference type="EMBL" id="GGE50570.1"/>
    </source>
</evidence>
<proteinExistence type="predicted"/>
<keyword evidence="1" id="KW-0472">Membrane</keyword>
<keyword evidence="3" id="KW-1185">Reference proteome</keyword>
<sequence length="62" mass="7161">MTTRPIRAVENYTKPFLVMAYVNLLSFMVFTWALYGYLPALAIGYPVHLFIQHLARRKGSVI</sequence>
<reference evidence="2" key="2">
    <citation type="submission" date="2020-09" db="EMBL/GenBank/DDBJ databases">
        <authorList>
            <person name="Sun Q."/>
            <person name="Zhou Y."/>
        </authorList>
    </citation>
    <scope>NUCLEOTIDE SEQUENCE</scope>
    <source>
        <strain evidence="2">CGMCC 1.16012</strain>
    </source>
</reference>
<feature type="transmembrane region" description="Helical" evidence="1">
    <location>
        <begin position="20"/>
        <end position="47"/>
    </location>
</feature>
<protein>
    <submittedName>
        <fullName evidence="2">Uncharacterized protein</fullName>
    </submittedName>
</protein>
<keyword evidence="1" id="KW-0812">Transmembrane</keyword>
<comment type="caution">
    <text evidence="2">The sequence shown here is derived from an EMBL/GenBank/DDBJ whole genome shotgun (WGS) entry which is preliminary data.</text>
</comment>
<reference evidence="2" key="1">
    <citation type="journal article" date="2014" name="Int. J. Syst. Evol. Microbiol.">
        <title>Complete genome sequence of Corynebacterium casei LMG S-19264T (=DSM 44701T), isolated from a smear-ripened cheese.</title>
        <authorList>
            <consortium name="US DOE Joint Genome Institute (JGI-PGF)"/>
            <person name="Walter F."/>
            <person name="Albersmeier A."/>
            <person name="Kalinowski J."/>
            <person name="Ruckert C."/>
        </authorList>
    </citation>
    <scope>NUCLEOTIDE SEQUENCE</scope>
    <source>
        <strain evidence="2">CGMCC 1.16012</strain>
    </source>
</reference>
<organism evidence="2 3">
    <name type="scientific">Actibacterium pelagium</name>
    <dbReference type="NCBI Taxonomy" id="2029103"/>
    <lineage>
        <taxon>Bacteria</taxon>
        <taxon>Pseudomonadati</taxon>
        <taxon>Pseudomonadota</taxon>
        <taxon>Alphaproteobacteria</taxon>
        <taxon>Rhodobacterales</taxon>
        <taxon>Roseobacteraceae</taxon>
        <taxon>Actibacterium</taxon>
    </lineage>
</organism>
<name>A0A917AGP8_9RHOB</name>
<evidence type="ECO:0000313" key="3">
    <source>
        <dbReference type="Proteomes" id="UP000606730"/>
    </source>
</evidence>